<name>A0A1A8NDT1_9TELE</name>
<protein>
    <submittedName>
        <fullName evidence="1">Uncharacterized protein</fullName>
    </submittedName>
</protein>
<proteinExistence type="predicted"/>
<reference evidence="1" key="2">
    <citation type="submission" date="2016-06" db="EMBL/GenBank/DDBJ databases">
        <title>The genome of a short-lived fish provides insights into sex chromosome evolution and the genetic control of aging.</title>
        <authorList>
            <person name="Reichwald K."/>
            <person name="Felder M."/>
            <person name="Petzold A."/>
            <person name="Koch P."/>
            <person name="Groth M."/>
            <person name="Platzer M."/>
        </authorList>
    </citation>
    <scope>NUCLEOTIDE SEQUENCE</scope>
    <source>
        <tissue evidence="1">Brain</tissue>
    </source>
</reference>
<feature type="non-terminal residue" evidence="1">
    <location>
        <position position="1"/>
    </location>
</feature>
<dbReference type="AlphaFoldDB" id="A0A1A8NDT1"/>
<accession>A0A1A8NDT1</accession>
<organism evidence="1">
    <name type="scientific">Nothobranchius rachovii</name>
    <name type="common">bluefin notho</name>
    <dbReference type="NCBI Taxonomy" id="451742"/>
    <lineage>
        <taxon>Eukaryota</taxon>
        <taxon>Metazoa</taxon>
        <taxon>Chordata</taxon>
        <taxon>Craniata</taxon>
        <taxon>Vertebrata</taxon>
        <taxon>Euteleostomi</taxon>
        <taxon>Actinopterygii</taxon>
        <taxon>Neopterygii</taxon>
        <taxon>Teleostei</taxon>
        <taxon>Neoteleostei</taxon>
        <taxon>Acanthomorphata</taxon>
        <taxon>Ovalentaria</taxon>
        <taxon>Atherinomorphae</taxon>
        <taxon>Cyprinodontiformes</taxon>
        <taxon>Nothobranchiidae</taxon>
        <taxon>Nothobranchius</taxon>
    </lineage>
</organism>
<feature type="non-terminal residue" evidence="1">
    <location>
        <position position="64"/>
    </location>
</feature>
<dbReference type="EMBL" id="HAEH01001492">
    <property type="protein sequence ID" value="SBR67004.1"/>
    <property type="molecule type" value="Transcribed_RNA"/>
</dbReference>
<sequence length="64" mass="7349">IELSHARTNQSRKQCDVFIVTEISQQENLQHTVQEANQSFLKNNDCVMPEPFQTSALPELMPSF</sequence>
<evidence type="ECO:0000313" key="1">
    <source>
        <dbReference type="EMBL" id="SBR67004.1"/>
    </source>
</evidence>
<reference evidence="1" key="1">
    <citation type="submission" date="2016-05" db="EMBL/GenBank/DDBJ databases">
        <authorList>
            <person name="Lavstsen T."/>
            <person name="Jespersen J.S."/>
        </authorList>
    </citation>
    <scope>NUCLEOTIDE SEQUENCE</scope>
    <source>
        <tissue evidence="1">Brain</tissue>
    </source>
</reference>
<gene>
    <name evidence="1" type="primary">Nfu_g_1_003967</name>
</gene>